<evidence type="ECO:0000313" key="1">
    <source>
        <dbReference type="EMBL" id="MPM09776.1"/>
    </source>
</evidence>
<protein>
    <recommendedName>
        <fullName evidence="2">Secretion system C-terminal sorting domain-containing protein</fullName>
    </recommendedName>
</protein>
<dbReference type="EMBL" id="VSSQ01001610">
    <property type="protein sequence ID" value="MPM09776.1"/>
    <property type="molecule type" value="Genomic_DNA"/>
</dbReference>
<organism evidence="1">
    <name type="scientific">bioreactor metagenome</name>
    <dbReference type="NCBI Taxonomy" id="1076179"/>
    <lineage>
        <taxon>unclassified sequences</taxon>
        <taxon>metagenomes</taxon>
        <taxon>ecological metagenomes</taxon>
    </lineage>
</organism>
<name>A0A644X0W3_9ZZZZ</name>
<sequence length="195" mass="21502">MPVNFDNTVWVSNSGFYPSLVELSAADASVVSVSPVLFSNNENYTNVSSNLTLQNGNFVEWASSNTNFLIISGSTATPILKSQKNTVYLTAELNGIKKIVPITIEIGTTTNHNTVRKGFVSIKSYENNKINIELTDNNLSHNTIVNVYSIQGCLLKTIDTKEKQIELVLSNYQSNIVILSISNDKSVFTTKLFLK</sequence>
<evidence type="ECO:0008006" key="2">
    <source>
        <dbReference type="Google" id="ProtNLM"/>
    </source>
</evidence>
<accession>A0A644X0W3</accession>
<dbReference type="AlphaFoldDB" id="A0A644X0W3"/>
<proteinExistence type="predicted"/>
<gene>
    <name evidence="1" type="ORF">SDC9_56099</name>
</gene>
<comment type="caution">
    <text evidence="1">The sequence shown here is derived from an EMBL/GenBank/DDBJ whole genome shotgun (WGS) entry which is preliminary data.</text>
</comment>
<reference evidence="1" key="1">
    <citation type="submission" date="2019-08" db="EMBL/GenBank/DDBJ databases">
        <authorList>
            <person name="Kucharzyk K."/>
            <person name="Murdoch R.W."/>
            <person name="Higgins S."/>
            <person name="Loffler F."/>
        </authorList>
    </citation>
    <scope>NUCLEOTIDE SEQUENCE</scope>
</reference>